<evidence type="ECO:0000259" key="17">
    <source>
        <dbReference type="PROSITE" id="PS50855"/>
    </source>
</evidence>
<comment type="subcellular location">
    <subcellularLocation>
        <location evidence="1">Cell membrane</location>
        <topology evidence="1">Multi-pass membrane protein</topology>
    </subcellularLocation>
</comment>
<dbReference type="AlphaFoldDB" id="A0AAE2YRU2"/>
<dbReference type="Proteomes" id="UP001197378">
    <property type="component" value="Unassembled WGS sequence"/>
</dbReference>
<evidence type="ECO:0000256" key="4">
    <source>
        <dbReference type="ARBA" id="ARBA00022475"/>
    </source>
</evidence>
<dbReference type="PROSITE" id="PS50855">
    <property type="entry name" value="COX1"/>
    <property type="match status" value="1"/>
</dbReference>
<evidence type="ECO:0000256" key="2">
    <source>
        <dbReference type="ARBA" id="ARBA00009578"/>
    </source>
</evidence>
<dbReference type="GO" id="GO:0005886">
    <property type="term" value="C:plasma membrane"/>
    <property type="evidence" value="ECO:0007669"/>
    <property type="project" value="UniProtKB-SubCell"/>
</dbReference>
<feature type="transmembrane region" description="Helical" evidence="16">
    <location>
        <begin position="439"/>
        <end position="460"/>
    </location>
</feature>
<evidence type="ECO:0000313" key="18">
    <source>
        <dbReference type="EMBL" id="MBU2789070.1"/>
    </source>
</evidence>
<dbReference type="GO" id="GO:0009486">
    <property type="term" value="F:cytochrome bo3 ubiquinol oxidase activity"/>
    <property type="evidence" value="ECO:0007669"/>
    <property type="project" value="TreeGrafter"/>
</dbReference>
<feature type="transmembrane region" description="Helical" evidence="16">
    <location>
        <begin position="210"/>
        <end position="234"/>
    </location>
</feature>
<dbReference type="PANTHER" id="PTHR10422:SF35">
    <property type="entry name" value="CYTOCHROME BO(3) UBIQUINOL OXIDASE SUBUNIT 1"/>
    <property type="match status" value="1"/>
</dbReference>
<keyword evidence="5 14" id="KW-0349">Heme</keyword>
<dbReference type="GO" id="GO:0020037">
    <property type="term" value="F:heme binding"/>
    <property type="evidence" value="ECO:0007669"/>
    <property type="project" value="InterPro"/>
</dbReference>
<dbReference type="InterPro" id="IPR023616">
    <property type="entry name" value="Cyt_c_oxase-like_su1_dom"/>
</dbReference>
<proteinExistence type="inferred from homology"/>
<reference evidence="18" key="1">
    <citation type="journal article" date="2021" name="ISME J.">
        <title>Genomic evolution of the class Acidithiobacillia: deep-branching Proteobacteria living in extreme acidic conditions.</title>
        <authorList>
            <person name="Moya-Beltran A."/>
            <person name="Beard S."/>
            <person name="Rojas-Villalobos C."/>
            <person name="Issotta F."/>
            <person name="Gallardo Y."/>
            <person name="Ulloa R."/>
            <person name="Giaveno A."/>
            <person name="Degli Esposti M."/>
            <person name="Johnson D.B."/>
            <person name="Quatrini R."/>
        </authorList>
    </citation>
    <scope>NUCLEOTIDE SEQUENCE</scope>
    <source>
        <strain evidence="18">VAN18-1</strain>
    </source>
</reference>
<keyword evidence="6 14" id="KW-0679">Respiratory chain</keyword>
<evidence type="ECO:0000256" key="13">
    <source>
        <dbReference type="ARBA" id="ARBA00023136"/>
    </source>
</evidence>
<keyword evidence="11" id="KW-0408">Iron</keyword>
<evidence type="ECO:0000256" key="14">
    <source>
        <dbReference type="RuleBase" id="RU000370"/>
    </source>
</evidence>
<accession>A0AAE2YRU2</accession>
<organism evidence="18 19">
    <name type="scientific">Igneacidithiobacillus copahuensis</name>
    <dbReference type="NCBI Taxonomy" id="2724909"/>
    <lineage>
        <taxon>Bacteria</taxon>
        <taxon>Pseudomonadati</taxon>
        <taxon>Pseudomonadota</taxon>
        <taxon>Acidithiobacillia</taxon>
        <taxon>Acidithiobacillales</taxon>
        <taxon>Acidithiobacillaceae</taxon>
        <taxon>Igneacidithiobacillus</taxon>
    </lineage>
</organism>
<keyword evidence="9 14" id="KW-0249">Electron transport</keyword>
<dbReference type="GO" id="GO:0022904">
    <property type="term" value="P:respiratory electron transport chain"/>
    <property type="evidence" value="ECO:0007669"/>
    <property type="project" value="TreeGrafter"/>
</dbReference>
<feature type="transmembrane region" description="Helical" evidence="16">
    <location>
        <begin position="124"/>
        <end position="148"/>
    </location>
</feature>
<dbReference type="SUPFAM" id="SSF81442">
    <property type="entry name" value="Cytochrome c oxidase subunit I-like"/>
    <property type="match status" value="1"/>
</dbReference>
<dbReference type="EMBL" id="JAAXYO010000182">
    <property type="protein sequence ID" value="MBU2789070.1"/>
    <property type="molecule type" value="Genomic_DNA"/>
</dbReference>
<feature type="transmembrane region" description="Helical" evidence="16">
    <location>
        <begin position="606"/>
        <end position="625"/>
    </location>
</feature>
<evidence type="ECO:0000256" key="12">
    <source>
        <dbReference type="ARBA" id="ARBA00023008"/>
    </source>
</evidence>
<feature type="transmembrane region" description="Helical" evidence="16">
    <location>
        <begin position="472"/>
        <end position="497"/>
    </location>
</feature>
<dbReference type="Pfam" id="PF00115">
    <property type="entry name" value="COX1"/>
    <property type="match status" value="1"/>
</dbReference>
<dbReference type="PANTHER" id="PTHR10422">
    <property type="entry name" value="CYTOCHROME C OXIDASE SUBUNIT 1"/>
    <property type="match status" value="1"/>
</dbReference>
<keyword evidence="3 14" id="KW-0813">Transport</keyword>
<feature type="transmembrane region" description="Helical" evidence="16">
    <location>
        <begin position="331"/>
        <end position="357"/>
    </location>
</feature>
<comment type="similarity">
    <text evidence="2 14">Belongs to the heme-copper respiratory oxidase family.</text>
</comment>
<evidence type="ECO:0000256" key="9">
    <source>
        <dbReference type="ARBA" id="ARBA00022982"/>
    </source>
</evidence>
<feature type="transmembrane region" description="Helical" evidence="16">
    <location>
        <begin position="246"/>
        <end position="273"/>
    </location>
</feature>
<gene>
    <name evidence="18" type="ORF">HFQ13_12795</name>
</gene>
<dbReference type="InterPro" id="IPR000883">
    <property type="entry name" value="Cyt_C_Oxase_1"/>
</dbReference>
<dbReference type="RefSeq" id="WP_215872590.1">
    <property type="nucleotide sequence ID" value="NZ_JAAXYO010000182.1"/>
</dbReference>
<keyword evidence="10 16" id="KW-1133">Transmembrane helix</keyword>
<keyword evidence="13 16" id="KW-0472">Membrane</keyword>
<keyword evidence="7 14" id="KW-0812">Transmembrane</keyword>
<evidence type="ECO:0000256" key="6">
    <source>
        <dbReference type="ARBA" id="ARBA00022660"/>
    </source>
</evidence>
<feature type="transmembrane region" description="Helical" evidence="16">
    <location>
        <begin position="517"/>
        <end position="537"/>
    </location>
</feature>
<dbReference type="InterPro" id="IPR023615">
    <property type="entry name" value="Cyt_c_Oxase_su1_BS"/>
</dbReference>
<dbReference type="PRINTS" id="PR01165">
    <property type="entry name" value="CYCOXIDASEI"/>
</dbReference>
<evidence type="ECO:0000256" key="5">
    <source>
        <dbReference type="ARBA" id="ARBA00022617"/>
    </source>
</evidence>
<feature type="transmembrane region" description="Helical" evidence="16">
    <location>
        <begin position="369"/>
        <end position="389"/>
    </location>
</feature>
<feature type="domain" description="Cytochrome oxidase subunit I profile" evidence="17">
    <location>
        <begin position="50"/>
        <end position="580"/>
    </location>
</feature>
<feature type="transmembrane region" description="Helical" evidence="16">
    <location>
        <begin position="401"/>
        <end position="427"/>
    </location>
</feature>
<dbReference type="GO" id="GO:0009060">
    <property type="term" value="P:aerobic respiration"/>
    <property type="evidence" value="ECO:0007669"/>
    <property type="project" value="InterPro"/>
</dbReference>
<evidence type="ECO:0000256" key="11">
    <source>
        <dbReference type="ARBA" id="ARBA00023004"/>
    </source>
</evidence>
<keyword evidence="12" id="KW-0186">Copper</keyword>
<dbReference type="PROSITE" id="PS00077">
    <property type="entry name" value="COX1_CUB"/>
    <property type="match status" value="1"/>
</dbReference>
<dbReference type="GO" id="GO:0046872">
    <property type="term" value="F:metal ion binding"/>
    <property type="evidence" value="ECO:0007669"/>
    <property type="project" value="UniProtKB-KW"/>
</dbReference>
<feature type="transmembrane region" description="Helical" evidence="16">
    <location>
        <begin position="27"/>
        <end position="49"/>
    </location>
</feature>
<dbReference type="Gene3D" id="1.20.210.10">
    <property type="entry name" value="Cytochrome c oxidase-like, subunit I domain"/>
    <property type="match status" value="1"/>
</dbReference>
<feature type="region of interest" description="Disordered" evidence="15">
    <location>
        <begin position="669"/>
        <end position="692"/>
    </location>
</feature>
<evidence type="ECO:0000256" key="1">
    <source>
        <dbReference type="ARBA" id="ARBA00004651"/>
    </source>
</evidence>
<comment type="caution">
    <text evidence="18">The sequence shown here is derived from an EMBL/GenBank/DDBJ whole genome shotgun (WGS) entry which is preliminary data.</text>
</comment>
<evidence type="ECO:0000256" key="10">
    <source>
        <dbReference type="ARBA" id="ARBA00022989"/>
    </source>
</evidence>
<keyword evidence="8" id="KW-0479">Metal-binding</keyword>
<dbReference type="GO" id="GO:0015990">
    <property type="term" value="P:electron transport coupled proton transport"/>
    <property type="evidence" value="ECO:0007669"/>
    <property type="project" value="TreeGrafter"/>
</dbReference>
<evidence type="ECO:0000256" key="3">
    <source>
        <dbReference type="ARBA" id="ARBA00022448"/>
    </source>
</evidence>
<dbReference type="InterPro" id="IPR036927">
    <property type="entry name" value="Cyt_c_oxase-like_su1_sf"/>
</dbReference>
<protein>
    <submittedName>
        <fullName evidence="18">Cytochrome o ubiquinol oxidase subunit I</fullName>
    </submittedName>
</protein>
<keyword evidence="19" id="KW-1185">Reference proteome</keyword>
<keyword evidence="4" id="KW-1003">Cell membrane</keyword>
<feature type="transmembrane region" description="Helical" evidence="16">
    <location>
        <begin position="70"/>
        <end position="90"/>
    </location>
</feature>
<evidence type="ECO:0000256" key="8">
    <source>
        <dbReference type="ARBA" id="ARBA00022723"/>
    </source>
</evidence>
<feature type="transmembrane region" description="Helical" evidence="16">
    <location>
        <begin position="631"/>
        <end position="648"/>
    </location>
</feature>
<feature type="compositionally biased region" description="Basic and acidic residues" evidence="15">
    <location>
        <begin position="669"/>
        <end position="682"/>
    </location>
</feature>
<evidence type="ECO:0000313" key="19">
    <source>
        <dbReference type="Proteomes" id="UP001197378"/>
    </source>
</evidence>
<evidence type="ECO:0000256" key="16">
    <source>
        <dbReference type="SAM" id="Phobius"/>
    </source>
</evidence>
<feature type="transmembrane region" description="Helical" evidence="16">
    <location>
        <begin position="293"/>
        <end position="319"/>
    </location>
</feature>
<evidence type="ECO:0000256" key="7">
    <source>
        <dbReference type="ARBA" id="ARBA00022692"/>
    </source>
</evidence>
<name>A0AAE2YRU2_9PROT</name>
<dbReference type="GO" id="GO:0004129">
    <property type="term" value="F:cytochrome-c oxidase activity"/>
    <property type="evidence" value="ECO:0007669"/>
    <property type="project" value="InterPro"/>
</dbReference>
<feature type="transmembrane region" description="Helical" evidence="16">
    <location>
        <begin position="160"/>
        <end position="183"/>
    </location>
</feature>
<sequence>MLVNVPGPWSPLLGRLALSEIPYTNPILAPLFIVIVLAGIALIAGVTYYGKWGYLWKEWFTTVDHKKLGIMYIILGLIMLFRGFIDGLMMRTQQALGDGPGDNGMKLMGAIHGYLAPFHFGQIYSAHGLIMILLAATPLLVGLMNIIVPLQIGARDMAYPYLNALGLWITTAAVFLIMISLFVGDFSHNGWFGYAPIFEMAYSPGVGVDYWIWTLELVALGTTLGSINFLATVVKMRAPGMTWGRLPVFTWTAVSANIIALTSFPCLQVALALVGADRYLGTHFFTAGFGGNLMLYTNLFWLWGHPEVYFVILPAFGMLSEVIPAFSEKPIFGYITMVLASFAIAGVSWIVWLHHFFTMGMGPYVSTEFSIATMLVGIPTGVKVFNWAFTLYRGRLTFSAAMLWSIGALFLLLIGGLTGMMLAIPAINYMVHNSVFVVAHFHMMLLCIVYAVFSAIIFWFPKIYGFKLNEVWGKIMFWLFSAGTFLVFFPMFMLGFMGETRRLDWPFNPQWGAWFDVQEIGIFVYVLSVLAFLWMLYVSIRDRHANRVHTADAWGTSRSLEWLTDTPVPFYNFAMVPHINALDEVAWRREHGFMDKKPDHFKAIHMPNNTPIALYIGALTFLVGFGLTWRVWWLTLASLILAVILMIYRSNKGDPGYIIPAEKMEEMDRESKARMLSDDSHQVPHGGGFSGGTVTAYAALDRDASGPLTPPSDSRHL</sequence>
<evidence type="ECO:0000256" key="15">
    <source>
        <dbReference type="SAM" id="MobiDB-lite"/>
    </source>
</evidence>